<dbReference type="InterPro" id="IPR036890">
    <property type="entry name" value="HATPase_C_sf"/>
</dbReference>
<keyword evidence="19" id="KW-0175">Coiled coil</keyword>
<comment type="function">
    <text evidence="17">Member of the two-component regulatory system NreB/NreC involved in the control of dissimilatory nitrate/nitrite reduction in response to oxygen. NreB functions as a direct oxygen sensor histidine kinase which is autophosphorylated, in the absence of oxygen, probably at the conserved histidine residue, and transfers its phosphate group probably to a conserved aspartate residue of NreC. NreB/NreC activates the expression of the nitrate (narGHJI) and nitrite (nir) reductase operons, as well as the putative nitrate transporter gene narT.</text>
</comment>
<proteinExistence type="predicted"/>
<dbReference type="Pfam" id="PF02518">
    <property type="entry name" value="HATPase_c"/>
    <property type="match status" value="1"/>
</dbReference>
<evidence type="ECO:0000256" key="1">
    <source>
        <dbReference type="ARBA" id="ARBA00000085"/>
    </source>
</evidence>
<keyword evidence="15" id="KW-0902">Two-component regulatory system</keyword>
<dbReference type="InterPro" id="IPR011712">
    <property type="entry name" value="Sig_transdc_His_kin_sub3_dim/P"/>
</dbReference>
<keyword evidence="7" id="KW-0963">Cytoplasm</keyword>
<comment type="subcellular location">
    <subcellularLocation>
        <location evidence="3">Cytoplasm</location>
    </subcellularLocation>
</comment>
<keyword evidence="12 21" id="KW-0418">Kinase</keyword>
<evidence type="ECO:0000256" key="8">
    <source>
        <dbReference type="ARBA" id="ARBA00022553"/>
    </source>
</evidence>
<reference evidence="21" key="1">
    <citation type="submission" date="2010-10" db="EMBL/GenBank/DDBJ databases">
        <authorList>
            <consortium name="US DOE Joint Genome Institute (JGI-PGF)"/>
            <person name="Lucas S."/>
            <person name="Copeland A."/>
            <person name="Lapidus A."/>
            <person name="Bruce D."/>
            <person name="Goodwin L."/>
            <person name="Pitluck S."/>
            <person name="Kyrpides N."/>
            <person name="Mavromatis K."/>
            <person name="Detter J.C."/>
            <person name="Han C."/>
            <person name="Land M."/>
            <person name="Hauser L."/>
            <person name="Markowitz V."/>
            <person name="Cheng J.-F."/>
            <person name="Hugenholtz P."/>
            <person name="Woyke T."/>
            <person name="Wu D."/>
            <person name="Pukall R."/>
            <person name="Wahrenburg C."/>
            <person name="Brambilla E."/>
            <person name="Klenk H.-P."/>
            <person name="Eisen J.A."/>
        </authorList>
    </citation>
    <scope>NUCLEOTIDE SEQUENCE [LARGE SCALE GENOMIC DNA]</scope>
    <source>
        <strain evidence="21">DSM 13965</strain>
    </source>
</reference>
<dbReference type="GO" id="GO:0000155">
    <property type="term" value="F:phosphorelay sensor kinase activity"/>
    <property type="evidence" value="ECO:0007669"/>
    <property type="project" value="InterPro"/>
</dbReference>
<dbReference type="PANTHER" id="PTHR24421:SF10">
    <property type="entry name" value="NITRATE_NITRITE SENSOR PROTEIN NARQ"/>
    <property type="match status" value="1"/>
</dbReference>
<dbReference type="InterPro" id="IPR005467">
    <property type="entry name" value="His_kinase_dom"/>
</dbReference>
<dbReference type="InterPro" id="IPR008595">
    <property type="entry name" value="DegS"/>
</dbReference>
<evidence type="ECO:0000256" key="13">
    <source>
        <dbReference type="ARBA" id="ARBA00022840"/>
    </source>
</evidence>
<dbReference type="InterPro" id="IPR016381">
    <property type="entry name" value="Sig_transdc_His_kinase_DegS"/>
</dbReference>
<evidence type="ECO:0000256" key="10">
    <source>
        <dbReference type="ARBA" id="ARBA00022723"/>
    </source>
</evidence>
<dbReference type="Gene3D" id="3.30.565.10">
    <property type="entry name" value="Histidine kinase-like ATPase, C-terminal domain"/>
    <property type="match status" value="1"/>
</dbReference>
<reference evidence="21" key="2">
    <citation type="submission" date="2012-10" db="EMBL/GenBank/DDBJ databases">
        <title>Improved high-quality draft of Thermaerobacter subterraneus C21, DSM 13965.</title>
        <authorList>
            <consortium name="DOE Joint Genome Institute"/>
            <person name="Eisen J."/>
            <person name="Huntemann M."/>
            <person name="Wei C.-L."/>
            <person name="Han J."/>
            <person name="Detter J.C."/>
            <person name="Han C."/>
            <person name="Tapia R."/>
            <person name="Chen A."/>
            <person name="Kyrpides N."/>
            <person name="Mavromatis K."/>
            <person name="Markowitz V."/>
            <person name="Szeto E."/>
            <person name="Ivanova N."/>
            <person name="Mikhailova N."/>
            <person name="Ovchinnikova G."/>
            <person name="Pagani I."/>
            <person name="Pati A."/>
            <person name="Goodwin L."/>
            <person name="Nordberg H.P."/>
            <person name="Cantor M.N."/>
            <person name="Hua S.X."/>
            <person name="Woyke T."/>
            <person name="Eisen J."/>
            <person name="Klenk H.-P."/>
        </authorList>
    </citation>
    <scope>NUCLEOTIDE SEQUENCE [LARGE SCALE GENOMIC DNA]</scope>
    <source>
        <strain evidence="21">DSM 13965</strain>
    </source>
</reference>
<evidence type="ECO:0000256" key="2">
    <source>
        <dbReference type="ARBA" id="ARBA00001966"/>
    </source>
</evidence>
<dbReference type="PANTHER" id="PTHR24421">
    <property type="entry name" value="NITRATE/NITRITE SENSOR PROTEIN NARX-RELATED"/>
    <property type="match status" value="1"/>
</dbReference>
<keyword evidence="11" id="KW-0547">Nucleotide-binding</keyword>
<evidence type="ECO:0000256" key="17">
    <source>
        <dbReference type="ARBA" id="ARBA00024827"/>
    </source>
</evidence>
<dbReference type="EC" id="2.7.13.3" evidence="4"/>
<evidence type="ECO:0000256" key="15">
    <source>
        <dbReference type="ARBA" id="ARBA00023012"/>
    </source>
</evidence>
<keyword evidence="8" id="KW-0597">Phosphoprotein</keyword>
<keyword evidence="9" id="KW-0808">Transferase</keyword>
<keyword evidence="6" id="KW-0004">4Fe-4S</keyword>
<name>K6QBM9_9FIRM</name>
<dbReference type="Proteomes" id="UP000005710">
    <property type="component" value="Unassembled WGS sequence"/>
</dbReference>
<evidence type="ECO:0000313" key="22">
    <source>
        <dbReference type="Proteomes" id="UP000005710"/>
    </source>
</evidence>
<accession>K6QBM9</accession>
<dbReference type="Pfam" id="PF07730">
    <property type="entry name" value="HisKA_3"/>
    <property type="match status" value="1"/>
</dbReference>
<comment type="catalytic activity">
    <reaction evidence="1">
        <text>ATP + protein L-histidine = ADP + protein N-phospho-L-histidine.</text>
        <dbReference type="EC" id="2.7.13.3"/>
    </reaction>
</comment>
<dbReference type="Pfam" id="PF05384">
    <property type="entry name" value="DegS"/>
    <property type="match status" value="1"/>
</dbReference>
<keyword evidence="14" id="KW-0408">Iron</keyword>
<organism evidence="21 22">
    <name type="scientific">Thermaerobacter subterraneus DSM 13965</name>
    <dbReference type="NCBI Taxonomy" id="867903"/>
    <lineage>
        <taxon>Bacteria</taxon>
        <taxon>Bacillati</taxon>
        <taxon>Bacillota</taxon>
        <taxon>Clostridia</taxon>
        <taxon>Eubacteriales</taxon>
        <taxon>Clostridiales Family XVII. Incertae Sedis</taxon>
        <taxon>Thermaerobacter</taxon>
    </lineage>
</organism>
<evidence type="ECO:0000313" key="21">
    <source>
        <dbReference type="EMBL" id="EKP93786.1"/>
    </source>
</evidence>
<evidence type="ECO:0000256" key="3">
    <source>
        <dbReference type="ARBA" id="ARBA00004496"/>
    </source>
</evidence>
<dbReference type="PIRSF" id="PIRSF003169">
    <property type="entry name" value="STHK_DegS"/>
    <property type="match status" value="1"/>
</dbReference>
<dbReference type="GO" id="GO:0016020">
    <property type="term" value="C:membrane"/>
    <property type="evidence" value="ECO:0007669"/>
    <property type="project" value="InterPro"/>
</dbReference>
<feature type="coiled-coil region" evidence="19">
    <location>
        <begin position="36"/>
        <end position="70"/>
    </location>
</feature>
<evidence type="ECO:0000256" key="11">
    <source>
        <dbReference type="ARBA" id="ARBA00022741"/>
    </source>
</evidence>
<dbReference type="SMART" id="SM00387">
    <property type="entry name" value="HATPase_c"/>
    <property type="match status" value="1"/>
</dbReference>
<gene>
    <name evidence="21" type="ORF">ThesuDRAFT_00030</name>
</gene>
<dbReference type="AlphaFoldDB" id="K6QBM9"/>
<evidence type="ECO:0000256" key="12">
    <source>
        <dbReference type="ARBA" id="ARBA00022777"/>
    </source>
</evidence>
<evidence type="ECO:0000259" key="20">
    <source>
        <dbReference type="PROSITE" id="PS50109"/>
    </source>
</evidence>
<keyword evidence="10" id="KW-0479">Metal-binding</keyword>
<evidence type="ECO:0000256" key="4">
    <source>
        <dbReference type="ARBA" id="ARBA00012438"/>
    </source>
</evidence>
<dbReference type="eggNOG" id="COG4585">
    <property type="taxonomic scope" value="Bacteria"/>
</dbReference>
<evidence type="ECO:0000256" key="19">
    <source>
        <dbReference type="SAM" id="Coils"/>
    </source>
</evidence>
<dbReference type="GO" id="GO:0051539">
    <property type="term" value="F:4 iron, 4 sulfur cluster binding"/>
    <property type="evidence" value="ECO:0007669"/>
    <property type="project" value="UniProtKB-KW"/>
</dbReference>
<evidence type="ECO:0000256" key="16">
    <source>
        <dbReference type="ARBA" id="ARBA00023014"/>
    </source>
</evidence>
<dbReference type="GO" id="GO:0005524">
    <property type="term" value="F:ATP binding"/>
    <property type="evidence" value="ECO:0007669"/>
    <property type="project" value="UniProtKB-KW"/>
</dbReference>
<comment type="cofactor">
    <cofactor evidence="2">
        <name>[4Fe-4S] cluster</name>
        <dbReference type="ChEBI" id="CHEBI:49883"/>
    </cofactor>
</comment>
<dbReference type="GO" id="GO:0005737">
    <property type="term" value="C:cytoplasm"/>
    <property type="evidence" value="ECO:0007669"/>
    <property type="project" value="UniProtKB-SubCell"/>
</dbReference>
<evidence type="ECO:0000256" key="7">
    <source>
        <dbReference type="ARBA" id="ARBA00022490"/>
    </source>
</evidence>
<evidence type="ECO:0000256" key="5">
    <source>
        <dbReference type="ARBA" id="ARBA00017322"/>
    </source>
</evidence>
<feature type="domain" description="Histidine kinase" evidence="20">
    <location>
        <begin position="186"/>
        <end position="382"/>
    </location>
</feature>
<dbReference type="GO" id="GO:0046983">
    <property type="term" value="F:protein dimerization activity"/>
    <property type="evidence" value="ECO:0007669"/>
    <property type="project" value="InterPro"/>
</dbReference>
<evidence type="ECO:0000256" key="18">
    <source>
        <dbReference type="ARBA" id="ARBA00030800"/>
    </source>
</evidence>
<comment type="caution">
    <text evidence="21">The sequence shown here is derived from an EMBL/GenBank/DDBJ whole genome shotgun (WGS) entry which is preliminary data.</text>
</comment>
<keyword evidence="22" id="KW-1185">Reference proteome</keyword>
<evidence type="ECO:0000256" key="14">
    <source>
        <dbReference type="ARBA" id="ARBA00023004"/>
    </source>
</evidence>
<dbReference type="STRING" id="867903.ThesuDRAFT_00030"/>
<dbReference type="PROSITE" id="PS50109">
    <property type="entry name" value="HIS_KIN"/>
    <property type="match status" value="1"/>
</dbReference>
<dbReference type="GO" id="GO:0046872">
    <property type="term" value="F:metal ion binding"/>
    <property type="evidence" value="ECO:0007669"/>
    <property type="project" value="UniProtKB-KW"/>
</dbReference>
<dbReference type="Gene3D" id="1.20.5.1930">
    <property type="match status" value="1"/>
</dbReference>
<evidence type="ECO:0000256" key="9">
    <source>
        <dbReference type="ARBA" id="ARBA00022679"/>
    </source>
</evidence>
<dbReference type="InterPro" id="IPR004358">
    <property type="entry name" value="Sig_transdc_His_kin-like_C"/>
</dbReference>
<evidence type="ECO:0000256" key="6">
    <source>
        <dbReference type="ARBA" id="ARBA00022485"/>
    </source>
</evidence>
<keyword evidence="16" id="KW-0411">Iron-sulfur</keyword>
<dbReference type="HOGENOM" id="CLU_000445_20_0_9"/>
<dbReference type="RefSeq" id="WP_006904732.1">
    <property type="nucleotide sequence ID" value="NZ_JH976536.1"/>
</dbReference>
<dbReference type="SUPFAM" id="SSF55874">
    <property type="entry name" value="ATPase domain of HSP90 chaperone/DNA topoisomerase II/histidine kinase"/>
    <property type="match status" value="1"/>
</dbReference>
<dbReference type="InterPro" id="IPR050482">
    <property type="entry name" value="Sensor_HK_TwoCompSys"/>
</dbReference>
<sequence>MEAAVPGSLDPVALDRVLRETLTAVERGREQVFFIAEQAREEYREAARELDEVRAQVAELIAQVDGLARRQQQARLRLVEISRHFQRYGEEAYREAYEEAMRLHEEWVRAQEREAQLRHRRDELERRLRRLGETVRRAEELAGHIRLALELLSGKLGQLLGQAADLQRRLQVGLMLLQAQEEERRRLARDIHDGPAQMLANVVLRVEVCQRLLDEDVGRAREELERLKALTRESLQDVRKIIFDLRPMALDDLGLIPALRQYVAGFVDKTGLEVELVTRGAARRLDPAVEITVYRVLQEALNNVWKHAGASRVVMRVEFAARRLWAEVADDGCGFDPAAPRGADRFGLANMQERVAMVGGRIDIQSRPGQGTRVRLEIPLGREEDGHADPGPDR</sequence>
<dbReference type="CDD" id="cd16917">
    <property type="entry name" value="HATPase_UhpB-NarQ-NarX-like"/>
    <property type="match status" value="1"/>
</dbReference>
<dbReference type="PRINTS" id="PR00344">
    <property type="entry name" value="BCTRLSENSOR"/>
</dbReference>
<protein>
    <recommendedName>
        <fullName evidence="5">Oxygen sensor histidine kinase NreB</fullName>
        <ecNumber evidence="4">2.7.13.3</ecNumber>
    </recommendedName>
    <alternativeName>
        <fullName evidence="18">Nitrogen regulation protein B</fullName>
    </alternativeName>
</protein>
<keyword evidence="13" id="KW-0067">ATP-binding</keyword>
<dbReference type="InterPro" id="IPR003594">
    <property type="entry name" value="HATPase_dom"/>
</dbReference>
<dbReference type="EMBL" id="AENY02000004">
    <property type="protein sequence ID" value="EKP93786.1"/>
    <property type="molecule type" value="Genomic_DNA"/>
</dbReference>
<feature type="coiled-coil region" evidence="19">
    <location>
        <begin position="107"/>
        <end position="141"/>
    </location>
</feature>